<evidence type="ECO:0000256" key="10">
    <source>
        <dbReference type="ARBA" id="ARBA00023136"/>
    </source>
</evidence>
<sequence>MPLNYQRDYPDGMSAPNDPTKLLLPLDVDDWRKGVLIPLYFGSAAFLYPLLKNFATNLPLHTGIYRYPLSFLVGAALGKVFDDYRESQLALRDAHYRQYIRDHPQDFEPQERKKVGDLFKEWTPIR</sequence>
<dbReference type="EMBL" id="HBUF01203062">
    <property type="protein sequence ID" value="CAG6662608.1"/>
    <property type="molecule type" value="Transcribed_RNA"/>
</dbReference>
<dbReference type="Pfam" id="PF06374">
    <property type="entry name" value="NDUF_C2"/>
    <property type="match status" value="1"/>
</dbReference>
<evidence type="ECO:0000256" key="7">
    <source>
        <dbReference type="ARBA" id="ARBA00022982"/>
    </source>
</evidence>
<dbReference type="InterPro" id="IPR009423">
    <property type="entry name" value="NDUC2"/>
</dbReference>
<reference evidence="11" key="1">
    <citation type="submission" date="2021-05" db="EMBL/GenBank/DDBJ databases">
        <authorList>
            <person name="Alioto T."/>
            <person name="Alioto T."/>
            <person name="Gomez Garrido J."/>
        </authorList>
    </citation>
    <scope>NUCLEOTIDE SEQUENCE</scope>
</reference>
<proteinExistence type="inferred from homology"/>
<evidence type="ECO:0000256" key="3">
    <source>
        <dbReference type="ARBA" id="ARBA00022448"/>
    </source>
</evidence>
<keyword evidence="5" id="KW-0812">Transmembrane</keyword>
<dbReference type="EMBL" id="HBUF01203060">
    <property type="protein sequence ID" value="CAG6662604.1"/>
    <property type="molecule type" value="Transcribed_RNA"/>
</dbReference>
<evidence type="ECO:0000256" key="5">
    <source>
        <dbReference type="ARBA" id="ARBA00022692"/>
    </source>
</evidence>
<dbReference type="PANTHER" id="PTHR13099:SF0">
    <property type="entry name" value="NADH DEHYDROGENASE [UBIQUINONE] 1 SUBUNIT C2-RELATED"/>
    <property type="match status" value="1"/>
</dbReference>
<keyword evidence="10" id="KW-0472">Membrane</keyword>
<name>A0A8D8S8T3_9HEMI</name>
<keyword evidence="8" id="KW-1133">Transmembrane helix</keyword>
<dbReference type="GO" id="GO:0006120">
    <property type="term" value="P:mitochondrial electron transport, NADH to ubiquinone"/>
    <property type="evidence" value="ECO:0007669"/>
    <property type="project" value="InterPro"/>
</dbReference>
<evidence type="ECO:0000256" key="1">
    <source>
        <dbReference type="ARBA" id="ARBA00004298"/>
    </source>
</evidence>
<evidence type="ECO:0000256" key="6">
    <source>
        <dbReference type="ARBA" id="ARBA00022792"/>
    </source>
</evidence>
<protein>
    <recommendedName>
        <fullName evidence="12">NADH dehydrogenase [ubiquinone] 1 subunit C2</fullName>
    </recommendedName>
</protein>
<evidence type="ECO:0000256" key="4">
    <source>
        <dbReference type="ARBA" id="ARBA00022660"/>
    </source>
</evidence>
<evidence type="ECO:0000256" key="2">
    <source>
        <dbReference type="ARBA" id="ARBA00008674"/>
    </source>
</evidence>
<keyword evidence="3" id="KW-0813">Transport</keyword>
<keyword evidence="7" id="KW-0249">Electron transport</keyword>
<organism evidence="11">
    <name type="scientific">Cacopsylla melanoneura</name>
    <dbReference type="NCBI Taxonomy" id="428564"/>
    <lineage>
        <taxon>Eukaryota</taxon>
        <taxon>Metazoa</taxon>
        <taxon>Ecdysozoa</taxon>
        <taxon>Arthropoda</taxon>
        <taxon>Hexapoda</taxon>
        <taxon>Insecta</taxon>
        <taxon>Pterygota</taxon>
        <taxon>Neoptera</taxon>
        <taxon>Paraneoptera</taxon>
        <taxon>Hemiptera</taxon>
        <taxon>Sternorrhyncha</taxon>
        <taxon>Psylloidea</taxon>
        <taxon>Psyllidae</taxon>
        <taxon>Psyllinae</taxon>
        <taxon>Cacopsylla</taxon>
    </lineage>
</organism>
<accession>A0A8D8S8T3</accession>
<evidence type="ECO:0000256" key="9">
    <source>
        <dbReference type="ARBA" id="ARBA00023128"/>
    </source>
</evidence>
<evidence type="ECO:0000256" key="8">
    <source>
        <dbReference type="ARBA" id="ARBA00022989"/>
    </source>
</evidence>
<keyword evidence="4" id="KW-0679">Respiratory chain</keyword>
<comment type="subcellular location">
    <subcellularLocation>
        <location evidence="1">Mitochondrion inner membrane</location>
        <topology evidence="1">Single-pass membrane protein</topology>
        <orientation evidence="1">Matrix side</orientation>
    </subcellularLocation>
</comment>
<keyword evidence="9" id="KW-0496">Mitochondrion</keyword>
<evidence type="ECO:0000313" key="11">
    <source>
        <dbReference type="EMBL" id="CAG6662606.1"/>
    </source>
</evidence>
<comment type="similarity">
    <text evidence="2">Belongs to the complex I NDUFC2 subunit family.</text>
</comment>
<dbReference type="AlphaFoldDB" id="A0A8D8S8T3"/>
<dbReference type="PANTHER" id="PTHR13099">
    <property type="entry name" value="NADH-UBIQUINONE OXIDOREDUCTASE SUBUNIT B14.5B"/>
    <property type="match status" value="1"/>
</dbReference>
<dbReference type="EMBL" id="HBUF01203061">
    <property type="protein sequence ID" value="CAG6662606.1"/>
    <property type="molecule type" value="Transcribed_RNA"/>
</dbReference>
<evidence type="ECO:0008006" key="12">
    <source>
        <dbReference type="Google" id="ProtNLM"/>
    </source>
</evidence>
<dbReference type="GO" id="GO:0005743">
    <property type="term" value="C:mitochondrial inner membrane"/>
    <property type="evidence" value="ECO:0007669"/>
    <property type="project" value="UniProtKB-SubCell"/>
</dbReference>
<keyword evidence="6" id="KW-0999">Mitochondrion inner membrane</keyword>